<dbReference type="EMBL" id="JABEYC010000625">
    <property type="protein sequence ID" value="KAF4975594.1"/>
    <property type="molecule type" value="Genomic_DNA"/>
</dbReference>
<proteinExistence type="predicted"/>
<reference evidence="1" key="1">
    <citation type="journal article" date="2020" name="BMC Genomics">
        <title>Correction to: Identification and distribution of gene clusters required for synthesis of sphingolipid metabolism inhibitors in diverse species of the filamentous fungus Fusarium.</title>
        <authorList>
            <person name="Kim H.S."/>
            <person name="Lohmar J.M."/>
            <person name="Busman M."/>
            <person name="Brown D.W."/>
            <person name="Naumann T.A."/>
            <person name="Divon H.H."/>
            <person name="Lysoe E."/>
            <person name="Uhlig S."/>
            <person name="Proctor R.H."/>
        </authorList>
    </citation>
    <scope>NUCLEOTIDE SEQUENCE</scope>
    <source>
        <strain evidence="1">NRRL 22465</strain>
    </source>
</reference>
<keyword evidence="2" id="KW-1185">Reference proteome</keyword>
<comment type="caution">
    <text evidence="1">The sequence shown here is derived from an EMBL/GenBank/DDBJ whole genome shotgun (WGS) entry which is preliminary data.</text>
</comment>
<evidence type="ECO:0000313" key="2">
    <source>
        <dbReference type="Proteomes" id="UP000635477"/>
    </source>
</evidence>
<evidence type="ECO:0000313" key="1">
    <source>
        <dbReference type="EMBL" id="KAF4975594.1"/>
    </source>
</evidence>
<organism evidence="1 2">
    <name type="scientific">Fusarium zealandicum</name>
    <dbReference type="NCBI Taxonomy" id="1053134"/>
    <lineage>
        <taxon>Eukaryota</taxon>
        <taxon>Fungi</taxon>
        <taxon>Dikarya</taxon>
        <taxon>Ascomycota</taxon>
        <taxon>Pezizomycotina</taxon>
        <taxon>Sordariomycetes</taxon>
        <taxon>Hypocreomycetidae</taxon>
        <taxon>Hypocreales</taxon>
        <taxon>Nectriaceae</taxon>
        <taxon>Fusarium</taxon>
        <taxon>Fusarium staphyleae species complex</taxon>
    </lineage>
</organism>
<name>A0A8H4XIN3_9HYPO</name>
<accession>A0A8H4XIN3</accession>
<dbReference type="AlphaFoldDB" id="A0A8H4XIN3"/>
<sequence length="237" mass="27483">MADRVRQVRSDHRDVGNFYNKNISPRRYKRLGQFYADELELFFQLHLDNLGRQGKVDFLVLRNYLERGQRQLNLDKKFQHEALPFLPFTPSVVSLSAQILDRIAVETSDAQYQVEQGKLGASKQIACKAAHVVAELCKHLQELLSFYSIYDPLFDWWATTHGERQTPPCNNTNKLNFGQDWKKALEHVKTKSIPPGEQTQLVLQLAREGTAFVREHYLVTVPDTTDETYRVFIMSPE</sequence>
<dbReference type="Proteomes" id="UP000635477">
    <property type="component" value="Unassembled WGS sequence"/>
</dbReference>
<protein>
    <submittedName>
        <fullName evidence="1">Uncharacterized protein</fullName>
    </submittedName>
</protein>
<dbReference type="OrthoDB" id="5959877at2759"/>
<gene>
    <name evidence="1" type="ORF">FZEAL_7647</name>
</gene>
<reference evidence="1" key="2">
    <citation type="submission" date="2020-05" db="EMBL/GenBank/DDBJ databases">
        <authorList>
            <person name="Kim H.-S."/>
            <person name="Proctor R.H."/>
            <person name="Brown D.W."/>
        </authorList>
    </citation>
    <scope>NUCLEOTIDE SEQUENCE</scope>
    <source>
        <strain evidence="1">NRRL 22465</strain>
    </source>
</reference>